<proteinExistence type="predicted"/>
<organism evidence="1 2">
    <name type="scientific">Apatococcus fuscideae</name>
    <dbReference type="NCBI Taxonomy" id="2026836"/>
    <lineage>
        <taxon>Eukaryota</taxon>
        <taxon>Viridiplantae</taxon>
        <taxon>Chlorophyta</taxon>
        <taxon>core chlorophytes</taxon>
        <taxon>Trebouxiophyceae</taxon>
        <taxon>Chlorellales</taxon>
        <taxon>Chlorellaceae</taxon>
        <taxon>Apatococcus</taxon>
    </lineage>
</organism>
<comment type="caution">
    <text evidence="1">The sequence shown here is derived from an EMBL/GenBank/DDBJ whole genome shotgun (WGS) entry which is preliminary data.</text>
</comment>
<gene>
    <name evidence="1" type="ORF">WJX84_000746</name>
</gene>
<dbReference type="Proteomes" id="UP001485043">
    <property type="component" value="Unassembled WGS sequence"/>
</dbReference>
<dbReference type="EMBL" id="JALJOV010001247">
    <property type="protein sequence ID" value="KAK9851343.1"/>
    <property type="molecule type" value="Genomic_DNA"/>
</dbReference>
<feature type="non-terminal residue" evidence="1">
    <location>
        <position position="1"/>
    </location>
</feature>
<evidence type="ECO:0000313" key="2">
    <source>
        <dbReference type="Proteomes" id="UP001485043"/>
    </source>
</evidence>
<name>A0AAW1SQ45_9CHLO</name>
<keyword evidence="2" id="KW-1185">Reference proteome</keyword>
<protein>
    <submittedName>
        <fullName evidence="1">Uncharacterized protein</fullName>
    </submittedName>
</protein>
<sequence length="66" mass="7163">NINYLGRAGVRQIFGLTVAFLDGTYDKAAFHAPSTATTGSPTRRHYTQEMWISFSPMIGLEGVQGG</sequence>
<accession>A0AAW1SQ45</accession>
<evidence type="ECO:0000313" key="1">
    <source>
        <dbReference type="EMBL" id="KAK9851343.1"/>
    </source>
</evidence>
<dbReference type="AlphaFoldDB" id="A0AAW1SQ45"/>
<reference evidence="1 2" key="1">
    <citation type="journal article" date="2024" name="Nat. Commun.">
        <title>Phylogenomics reveals the evolutionary origins of lichenization in chlorophyte algae.</title>
        <authorList>
            <person name="Puginier C."/>
            <person name="Libourel C."/>
            <person name="Otte J."/>
            <person name="Skaloud P."/>
            <person name="Haon M."/>
            <person name="Grisel S."/>
            <person name="Petersen M."/>
            <person name="Berrin J.G."/>
            <person name="Delaux P.M."/>
            <person name="Dal Grande F."/>
            <person name="Keller J."/>
        </authorList>
    </citation>
    <scope>NUCLEOTIDE SEQUENCE [LARGE SCALE GENOMIC DNA]</scope>
    <source>
        <strain evidence="1 2">SAG 2523</strain>
    </source>
</reference>